<proteinExistence type="predicted"/>
<feature type="transmembrane region" description="Helical" evidence="1">
    <location>
        <begin position="6"/>
        <end position="32"/>
    </location>
</feature>
<sequence>MVVMLLFLFCAAHIVGTWRFWHLVVIIITIFVKHSLGNRVACSQQHMSRNGQERSSRSHERDDKISALIVIPHLNATPAPPLDCVTVTAIIPILCAR</sequence>
<dbReference type="EMBL" id="GGFL01013470">
    <property type="protein sequence ID" value="MBW77648.1"/>
    <property type="molecule type" value="Transcribed_RNA"/>
</dbReference>
<protein>
    <submittedName>
        <fullName evidence="2">Uncharacterized protein</fullName>
    </submittedName>
</protein>
<keyword evidence="1" id="KW-0812">Transmembrane</keyword>
<organism evidence="2">
    <name type="scientific">Anopheles darlingi</name>
    <name type="common">Mosquito</name>
    <dbReference type="NCBI Taxonomy" id="43151"/>
    <lineage>
        <taxon>Eukaryota</taxon>
        <taxon>Metazoa</taxon>
        <taxon>Ecdysozoa</taxon>
        <taxon>Arthropoda</taxon>
        <taxon>Hexapoda</taxon>
        <taxon>Insecta</taxon>
        <taxon>Pterygota</taxon>
        <taxon>Neoptera</taxon>
        <taxon>Endopterygota</taxon>
        <taxon>Diptera</taxon>
        <taxon>Nematocera</taxon>
        <taxon>Culicoidea</taxon>
        <taxon>Culicidae</taxon>
        <taxon>Anophelinae</taxon>
        <taxon>Anopheles</taxon>
    </lineage>
</organism>
<reference evidence="2" key="1">
    <citation type="submission" date="2018-01" db="EMBL/GenBank/DDBJ databases">
        <title>An insight into the sialome of Amazonian anophelines.</title>
        <authorList>
            <person name="Ribeiro J.M."/>
            <person name="Scarpassa V."/>
            <person name="Calvo E."/>
        </authorList>
    </citation>
    <scope>NUCLEOTIDE SEQUENCE</scope>
</reference>
<keyword evidence="1" id="KW-1133">Transmembrane helix</keyword>
<keyword evidence="1" id="KW-0472">Membrane</keyword>
<evidence type="ECO:0000313" key="2">
    <source>
        <dbReference type="EMBL" id="MBW77648.1"/>
    </source>
</evidence>
<accession>A0A2M4DKF9</accession>
<name>A0A2M4DKF9_ANODA</name>
<dbReference type="AlphaFoldDB" id="A0A2M4DKF9"/>
<evidence type="ECO:0000256" key="1">
    <source>
        <dbReference type="SAM" id="Phobius"/>
    </source>
</evidence>